<keyword evidence="4" id="KW-1185">Reference proteome</keyword>
<feature type="compositionally biased region" description="Low complexity" evidence="1">
    <location>
        <begin position="582"/>
        <end position="627"/>
    </location>
</feature>
<evidence type="ECO:0000313" key="4">
    <source>
        <dbReference type="Proteomes" id="UP000236728"/>
    </source>
</evidence>
<dbReference type="Proteomes" id="UP000236728">
    <property type="component" value="Unassembled WGS sequence"/>
</dbReference>
<gene>
    <name evidence="3" type="ORF">SAMN05421819_1870</name>
</gene>
<dbReference type="RefSeq" id="WP_103932739.1">
    <property type="nucleotide sequence ID" value="NZ_FNVA01000002.1"/>
</dbReference>
<dbReference type="AlphaFoldDB" id="A0A1H5X5M9"/>
<proteinExistence type="predicted"/>
<sequence>MTLRTKLTTAVALAAVLAPAMGAHAFPILGKKKVQEDPYARKLTPAQSALVDKSIVREQLVVKTLKDRLPLVETYVQKMKADPIMFQSPESDLHMLGRVNFGKVIDDTAYAQGKGVEEKKTGFFGKFKHSMSYITGLSNTLHLTFHQSGFVAMLLVDSNSYNRQTYTFSFVRNEFLGTVPTVVFDVKPTKNNAYGRFFGRIWVERNGGNIVRFDGDFAGSDADRREFYHFDSWRTNVQEGLWLPTAVYIEETDPKSPTHVLNFRAINHIWGYQLRVPENAGENESETVIGANDESNQATDLTPLGAQREWVQQAEDNVIERLYTAGLIDAPSPFDKTLEALANNILVYNNIQTSRPLRVRTLLTEPLESVSIGNTILVSKSLIDTTAVASADGAQQMGNLNAVLAFQIAHIILGHRIDTKYAFSDRLMFPPESAFQRLPMGHTDKDNAEAAKEAMKLLGAKELADGAPFFGLYLQQLQARQKGLKSLNTPQMGDSLVKSDGTFWMQELVAKGPKLANNDLKQVAAEPLGQFLRFDPWTDQVIQMHTSYEPLLSARDKMPFEITPVYVKLGYWQPPAPPPAAPAAATAQPADAGAPPAAQPSDVVAAPATQPADATAGAQTAPPATGTSNPPPQQ</sequence>
<evidence type="ECO:0000313" key="3">
    <source>
        <dbReference type="EMBL" id="SEG06586.1"/>
    </source>
</evidence>
<organism evidence="3 4">
    <name type="scientific">Bryocella elongata</name>
    <dbReference type="NCBI Taxonomy" id="863522"/>
    <lineage>
        <taxon>Bacteria</taxon>
        <taxon>Pseudomonadati</taxon>
        <taxon>Acidobacteriota</taxon>
        <taxon>Terriglobia</taxon>
        <taxon>Terriglobales</taxon>
        <taxon>Acidobacteriaceae</taxon>
        <taxon>Bryocella</taxon>
    </lineage>
</organism>
<keyword evidence="2" id="KW-0732">Signal</keyword>
<feature type="signal peptide" evidence="2">
    <location>
        <begin position="1"/>
        <end position="25"/>
    </location>
</feature>
<evidence type="ECO:0000256" key="1">
    <source>
        <dbReference type="SAM" id="MobiDB-lite"/>
    </source>
</evidence>
<reference evidence="3 4" key="1">
    <citation type="submission" date="2016-10" db="EMBL/GenBank/DDBJ databases">
        <authorList>
            <person name="de Groot N.N."/>
        </authorList>
    </citation>
    <scope>NUCLEOTIDE SEQUENCE [LARGE SCALE GENOMIC DNA]</scope>
    <source>
        <strain evidence="3 4">DSM 22489</strain>
    </source>
</reference>
<name>A0A1H5X5M9_9BACT</name>
<accession>A0A1H5X5M9</accession>
<feature type="region of interest" description="Disordered" evidence="1">
    <location>
        <begin position="577"/>
        <end position="634"/>
    </location>
</feature>
<protein>
    <submittedName>
        <fullName evidence="3">Uncharacterized protein</fullName>
    </submittedName>
</protein>
<dbReference type="EMBL" id="FNVA01000002">
    <property type="protein sequence ID" value="SEG06586.1"/>
    <property type="molecule type" value="Genomic_DNA"/>
</dbReference>
<evidence type="ECO:0000256" key="2">
    <source>
        <dbReference type="SAM" id="SignalP"/>
    </source>
</evidence>
<dbReference type="OrthoDB" id="103288at2"/>
<feature type="chain" id="PRO_5009289079" evidence="2">
    <location>
        <begin position="26"/>
        <end position="634"/>
    </location>
</feature>